<dbReference type="AlphaFoldDB" id="A0A4R9AB82"/>
<feature type="transmembrane region" description="Helical" evidence="2">
    <location>
        <begin position="212"/>
        <end position="240"/>
    </location>
</feature>
<gene>
    <name evidence="3" type="ORF">E3T55_00075</name>
</gene>
<keyword evidence="4" id="KW-1185">Reference proteome</keyword>
<sequence>MYDREFEPLQGDSGLLATKSADYLRMADAISRATASLRVVADTSEMQSSAVAAVRENATKVADSIAQAESRYRDTAEALSTYSGALNDAQVDAQTAIASIGSAESEYRTAQSRADTAEETATEATPEQAANQQTARGLVTDAAEKLEGIVAAQTAWRTASAAKETAASTAAAAIHTVVKDSDLNDSWWDNWGADLVAFVWEKFRQLCDIAGILAIFLSWVPGLGQVLLALAAVGALINIIEAAVKVATGEGSWTDLIVAVALGVVSCFGGKILGQFSKMARAKGVVKANGLAFSTGMSRTALQGRPPAGQFMNQSAARAVTNNPPPFRSNFSDPFGIRAAGEGWPGSIREVLREGIGITDDLAPISRMGANGVQPISTGTKAVVGAGQLIVTGEVLYSNGVVHTVRAVTGK</sequence>
<feature type="compositionally biased region" description="Low complexity" evidence="1">
    <location>
        <begin position="122"/>
        <end position="133"/>
    </location>
</feature>
<keyword evidence="2" id="KW-0472">Membrane</keyword>
<dbReference type="RefSeq" id="WP_134517561.1">
    <property type="nucleotide sequence ID" value="NZ_SOHE01000002.1"/>
</dbReference>
<protein>
    <submittedName>
        <fullName evidence="3">Uncharacterized protein</fullName>
    </submittedName>
</protein>
<feature type="transmembrane region" description="Helical" evidence="2">
    <location>
        <begin position="252"/>
        <end position="273"/>
    </location>
</feature>
<evidence type="ECO:0000256" key="2">
    <source>
        <dbReference type="SAM" id="Phobius"/>
    </source>
</evidence>
<accession>A0A4R9AB82</accession>
<dbReference type="Proteomes" id="UP000297447">
    <property type="component" value="Unassembled WGS sequence"/>
</dbReference>
<evidence type="ECO:0000313" key="3">
    <source>
        <dbReference type="EMBL" id="TFD56080.1"/>
    </source>
</evidence>
<proteinExistence type="predicted"/>
<dbReference type="OrthoDB" id="5106852at2"/>
<feature type="region of interest" description="Disordered" evidence="1">
    <location>
        <begin position="108"/>
        <end position="133"/>
    </location>
</feature>
<reference evidence="3 4" key="1">
    <citation type="submission" date="2019-03" db="EMBL/GenBank/DDBJ databases">
        <title>Genomics of glacier-inhabiting Cryobacterium strains.</title>
        <authorList>
            <person name="Liu Q."/>
            <person name="Xin Y.-H."/>
        </authorList>
    </citation>
    <scope>NUCLEOTIDE SEQUENCE [LARGE SCALE GENOMIC DNA]</scope>
    <source>
        <strain evidence="3 4">Hh14</strain>
    </source>
</reference>
<comment type="caution">
    <text evidence="3">The sequence shown here is derived from an EMBL/GenBank/DDBJ whole genome shotgun (WGS) entry which is preliminary data.</text>
</comment>
<evidence type="ECO:0000256" key="1">
    <source>
        <dbReference type="SAM" id="MobiDB-lite"/>
    </source>
</evidence>
<organism evidence="3 4">
    <name type="scientific">Cryobacterium frigoriphilum</name>
    <dbReference type="NCBI Taxonomy" id="1259150"/>
    <lineage>
        <taxon>Bacteria</taxon>
        <taxon>Bacillati</taxon>
        <taxon>Actinomycetota</taxon>
        <taxon>Actinomycetes</taxon>
        <taxon>Micrococcales</taxon>
        <taxon>Microbacteriaceae</taxon>
        <taxon>Cryobacterium</taxon>
    </lineage>
</organism>
<evidence type="ECO:0000313" key="4">
    <source>
        <dbReference type="Proteomes" id="UP000297447"/>
    </source>
</evidence>
<name>A0A4R9AB82_9MICO</name>
<keyword evidence="2" id="KW-0812">Transmembrane</keyword>
<dbReference type="EMBL" id="SOHE01000002">
    <property type="protein sequence ID" value="TFD56080.1"/>
    <property type="molecule type" value="Genomic_DNA"/>
</dbReference>
<keyword evidence="2" id="KW-1133">Transmembrane helix</keyword>